<dbReference type="AlphaFoldDB" id="A0A7X2T189"/>
<dbReference type="PANTHER" id="PTHR31290:SF5">
    <property type="entry name" value="UV-DAMAGE ENDONUCLEASE"/>
    <property type="match status" value="1"/>
</dbReference>
<dbReference type="GO" id="GO:0016787">
    <property type="term" value="F:hydrolase activity"/>
    <property type="evidence" value="ECO:0007669"/>
    <property type="project" value="UniProtKB-KW"/>
</dbReference>
<dbReference type="GO" id="GO:0004519">
    <property type="term" value="F:endonuclease activity"/>
    <property type="evidence" value="ECO:0007669"/>
    <property type="project" value="UniProtKB-KW"/>
</dbReference>
<evidence type="ECO:0000313" key="7">
    <source>
        <dbReference type="EMBL" id="MSR90633.1"/>
    </source>
</evidence>
<dbReference type="RefSeq" id="WP_328598654.1">
    <property type="nucleotide sequence ID" value="NZ_VULX01000003.1"/>
</dbReference>
<sequence>MVRFGYVAIPLELGDKGKTSGTVTYKNYEKMQNADEKMNKLKAVTLKNLDNLGNAINYNIENEIHFYRITSALIPLVTHPNVGYWGHREIFKKNFQYIGRLIEKSNMRVDTHPDQFNVINSTNEEVVKNTVINLMEHVNLFEDLNYDKGMMVIHVGGAAGGKEEGLQRFIDNLKSYPESIKERLIIENDDKIYNSLDVLKLCSEINAPMVLDVHHHMCNNCGEDLSEVVAGCFATYKGKKVIPKIHFSSPKDGECDRKHADYINVDDFISFLKVAKGIETDDKEIEFDIMIEAKKKDIAMFKLIDDIKSFKPEYLWIDKTILRA</sequence>
<evidence type="ECO:0000256" key="1">
    <source>
        <dbReference type="ARBA" id="ARBA00022722"/>
    </source>
</evidence>
<keyword evidence="5" id="KW-0378">Hydrolase</keyword>
<dbReference type="GO" id="GO:0006289">
    <property type="term" value="P:nucleotide-excision repair"/>
    <property type="evidence" value="ECO:0007669"/>
    <property type="project" value="InterPro"/>
</dbReference>
<dbReference type="SUPFAM" id="SSF51658">
    <property type="entry name" value="Xylose isomerase-like"/>
    <property type="match status" value="1"/>
</dbReference>
<keyword evidence="2 7" id="KW-0255">Endonuclease</keyword>
<reference evidence="7 8" key="1">
    <citation type="submission" date="2019-08" db="EMBL/GenBank/DDBJ databases">
        <title>In-depth cultivation of the pig gut microbiome towards novel bacterial diversity and tailored functional studies.</title>
        <authorList>
            <person name="Wylensek D."/>
            <person name="Hitch T.C.A."/>
            <person name="Clavel T."/>
        </authorList>
    </citation>
    <scope>NUCLEOTIDE SEQUENCE [LARGE SCALE GENOMIC DNA]</scope>
    <source>
        <strain evidence="7 8">WCA-383-APC-5B</strain>
    </source>
</reference>
<keyword evidence="4" id="KW-0228">DNA excision</keyword>
<evidence type="ECO:0000313" key="8">
    <source>
        <dbReference type="Proteomes" id="UP000460287"/>
    </source>
</evidence>
<proteinExistence type="predicted"/>
<keyword evidence="1" id="KW-0540">Nuclease</keyword>
<evidence type="ECO:0000256" key="3">
    <source>
        <dbReference type="ARBA" id="ARBA00022763"/>
    </source>
</evidence>
<dbReference type="InterPro" id="IPR004601">
    <property type="entry name" value="UvdE"/>
</dbReference>
<protein>
    <submittedName>
        <fullName evidence="7">UV DNA damage repair endonuclease UvsE</fullName>
    </submittedName>
</protein>
<dbReference type="EMBL" id="VULX01000003">
    <property type="protein sequence ID" value="MSR90633.1"/>
    <property type="molecule type" value="Genomic_DNA"/>
</dbReference>
<dbReference type="PANTHER" id="PTHR31290">
    <property type="entry name" value="UV-DAMAGE ENDONUCLEASE"/>
    <property type="match status" value="1"/>
</dbReference>
<accession>A0A7X2T189</accession>
<keyword evidence="6" id="KW-0234">DNA repair</keyword>
<dbReference type="Gene3D" id="3.20.20.150">
    <property type="entry name" value="Divalent-metal-dependent TIM barrel enzymes"/>
    <property type="match status" value="1"/>
</dbReference>
<dbReference type="Pfam" id="PF03851">
    <property type="entry name" value="UvdE"/>
    <property type="match status" value="1"/>
</dbReference>
<comment type="caution">
    <text evidence="7">The sequence shown here is derived from an EMBL/GenBank/DDBJ whole genome shotgun (WGS) entry which is preliminary data.</text>
</comment>
<name>A0A7X2T189_9CLOT</name>
<keyword evidence="8" id="KW-1185">Reference proteome</keyword>
<keyword evidence="3" id="KW-0227">DNA damage</keyword>
<dbReference type="NCBIfam" id="TIGR00629">
    <property type="entry name" value="uvde"/>
    <property type="match status" value="1"/>
</dbReference>
<evidence type="ECO:0000256" key="4">
    <source>
        <dbReference type="ARBA" id="ARBA00022769"/>
    </source>
</evidence>
<dbReference type="GO" id="GO:0009411">
    <property type="term" value="P:response to UV"/>
    <property type="evidence" value="ECO:0007669"/>
    <property type="project" value="InterPro"/>
</dbReference>
<dbReference type="InterPro" id="IPR036237">
    <property type="entry name" value="Xyl_isomerase-like_sf"/>
</dbReference>
<organism evidence="7 8">
    <name type="scientific">Inconstantimicrobium porci</name>
    <dbReference type="NCBI Taxonomy" id="2652291"/>
    <lineage>
        <taxon>Bacteria</taxon>
        <taxon>Bacillati</taxon>
        <taxon>Bacillota</taxon>
        <taxon>Clostridia</taxon>
        <taxon>Eubacteriales</taxon>
        <taxon>Clostridiaceae</taxon>
        <taxon>Inconstantimicrobium</taxon>
    </lineage>
</organism>
<evidence type="ECO:0000256" key="6">
    <source>
        <dbReference type="ARBA" id="ARBA00023204"/>
    </source>
</evidence>
<evidence type="ECO:0000256" key="2">
    <source>
        <dbReference type="ARBA" id="ARBA00022759"/>
    </source>
</evidence>
<evidence type="ECO:0000256" key="5">
    <source>
        <dbReference type="ARBA" id="ARBA00022801"/>
    </source>
</evidence>
<dbReference type="Proteomes" id="UP000460287">
    <property type="component" value="Unassembled WGS sequence"/>
</dbReference>
<gene>
    <name evidence="7" type="primary">uvsE</name>
    <name evidence="7" type="ORF">FYJ33_04185</name>
</gene>